<evidence type="ECO:0000256" key="5">
    <source>
        <dbReference type="ARBA" id="ARBA00022723"/>
    </source>
</evidence>
<protein>
    <recommendedName>
        <fullName evidence="4">DNA topoisomerase (ATP-hydrolyzing)</fullName>
        <ecNumber evidence="4">5.6.2.2</ecNumber>
    </recommendedName>
</protein>
<dbReference type="GO" id="GO:0003918">
    <property type="term" value="F:DNA topoisomerase type II (double strand cut, ATP-hydrolyzing) activity"/>
    <property type="evidence" value="ECO:0007669"/>
    <property type="project" value="UniProtKB-UniRule"/>
</dbReference>
<evidence type="ECO:0000256" key="7">
    <source>
        <dbReference type="ARBA" id="ARBA00023029"/>
    </source>
</evidence>
<evidence type="ECO:0000259" key="12">
    <source>
        <dbReference type="Pfam" id="PF04406"/>
    </source>
</evidence>
<dbReference type="Pfam" id="PF04406">
    <property type="entry name" value="TP6A_N"/>
    <property type="match status" value="1"/>
</dbReference>
<feature type="domain" description="Topoisomerase 6 subunit A/Spo11 TOPRIM" evidence="13">
    <location>
        <begin position="239"/>
        <end position="421"/>
    </location>
</feature>
<reference evidence="14 15" key="1">
    <citation type="journal article" date="2013" name="PLoS ONE">
        <title>Predicting the Proteins of Angomonas deanei, Strigomonas culicis and Their Respective Endosymbionts Reveals New Aspects of the Trypanosomatidae Family.</title>
        <authorList>
            <person name="Motta M.C."/>
            <person name="Martins A.C."/>
            <person name="de Souza S.S."/>
            <person name="Catta-Preta C.M."/>
            <person name="Silva R."/>
            <person name="Klein C.C."/>
            <person name="de Almeida L.G."/>
            <person name="de Lima Cunha O."/>
            <person name="Ciapina L.P."/>
            <person name="Brocchi M."/>
            <person name="Colabardini A.C."/>
            <person name="de Araujo Lima B."/>
            <person name="Machado C.R."/>
            <person name="de Almeida Soares C.M."/>
            <person name="Probst C.M."/>
            <person name="de Menezes C.B."/>
            <person name="Thompson C.E."/>
            <person name="Bartholomeu D.C."/>
            <person name="Gradia D.F."/>
            <person name="Pavoni D.P."/>
            <person name="Grisard E.C."/>
            <person name="Fantinatti-Garboggini F."/>
            <person name="Marchini F.K."/>
            <person name="Rodrigues-Luiz G.F."/>
            <person name="Wagner G."/>
            <person name="Goldman G.H."/>
            <person name="Fietto J.L."/>
            <person name="Elias M.C."/>
            <person name="Goldman M.H."/>
            <person name="Sagot M.F."/>
            <person name="Pereira M."/>
            <person name="Stoco P.H."/>
            <person name="de Mendonca-Neto R.P."/>
            <person name="Teixeira S.M."/>
            <person name="Maciel T.E."/>
            <person name="de Oliveira Mendes T.A."/>
            <person name="Urmenyi T.P."/>
            <person name="de Souza W."/>
            <person name="Schenkman S."/>
            <person name="de Vasconcelos A.T."/>
        </authorList>
    </citation>
    <scope>NUCLEOTIDE SEQUENCE [LARGE SCALE GENOMIC DNA]</scope>
</reference>
<evidence type="ECO:0000256" key="8">
    <source>
        <dbReference type="ARBA" id="ARBA00023125"/>
    </source>
</evidence>
<evidence type="ECO:0000256" key="2">
    <source>
        <dbReference type="ARBA" id="ARBA00001946"/>
    </source>
</evidence>
<dbReference type="GO" id="GO:0005524">
    <property type="term" value="F:ATP binding"/>
    <property type="evidence" value="ECO:0007669"/>
    <property type="project" value="InterPro"/>
</dbReference>
<evidence type="ECO:0000256" key="6">
    <source>
        <dbReference type="ARBA" id="ARBA00022842"/>
    </source>
</evidence>
<evidence type="ECO:0000256" key="3">
    <source>
        <dbReference type="ARBA" id="ARBA00006559"/>
    </source>
</evidence>
<evidence type="ECO:0000313" key="14">
    <source>
        <dbReference type="EMBL" id="EPY31825.1"/>
    </source>
</evidence>
<dbReference type="CDD" id="cd00223">
    <property type="entry name" value="TOPRIM_TopoIIB_SPO"/>
    <property type="match status" value="1"/>
</dbReference>
<dbReference type="InterPro" id="IPR036388">
    <property type="entry name" value="WH-like_DNA-bd_sf"/>
</dbReference>
<dbReference type="EMBL" id="ATMH01003200">
    <property type="protein sequence ID" value="EPY31825.1"/>
    <property type="molecule type" value="Genomic_DNA"/>
</dbReference>
<feature type="active site" description="O-(5'-phospho-DNA)-tyrosine intermediate" evidence="10">
    <location>
        <position position="135"/>
    </location>
</feature>
<dbReference type="Proteomes" id="UP000015354">
    <property type="component" value="Unassembled WGS sequence"/>
</dbReference>
<dbReference type="InterPro" id="IPR034136">
    <property type="entry name" value="TOPRIM_Topo6A/Spo11"/>
</dbReference>
<dbReference type="GO" id="GO:0003677">
    <property type="term" value="F:DNA binding"/>
    <property type="evidence" value="ECO:0007669"/>
    <property type="project" value="UniProtKB-UniRule"/>
</dbReference>
<evidence type="ECO:0000259" key="13">
    <source>
        <dbReference type="Pfam" id="PF21180"/>
    </source>
</evidence>
<dbReference type="InterPro" id="IPR013049">
    <property type="entry name" value="Spo11/TopoVI_A_N"/>
</dbReference>
<comment type="catalytic activity">
    <reaction evidence="1 10">
        <text>ATP-dependent breakage, passage and rejoining of double-stranded DNA.</text>
        <dbReference type="EC" id="5.6.2.2"/>
    </reaction>
</comment>
<name>S9W774_9TRYP</name>
<dbReference type="PANTHER" id="PTHR10848:SF2">
    <property type="entry name" value="RECOMBINATION PROTEIN SPO11, PUTATIVE-RELATED"/>
    <property type="match status" value="1"/>
</dbReference>
<dbReference type="AlphaFoldDB" id="S9W774"/>
<dbReference type="GO" id="GO:0000228">
    <property type="term" value="C:nuclear chromosome"/>
    <property type="evidence" value="ECO:0007669"/>
    <property type="project" value="TreeGrafter"/>
</dbReference>
<comment type="caution">
    <text evidence="14">The sequence shown here is derived from an EMBL/GenBank/DDBJ whole genome shotgun (WGS) entry which is preliminary data.</text>
</comment>
<dbReference type="InterPro" id="IPR036078">
    <property type="entry name" value="Spo11/TopoVI_A_sf"/>
</dbReference>
<dbReference type="Gene3D" id="1.10.10.10">
    <property type="entry name" value="Winged helix-like DNA-binding domain superfamily/Winged helix DNA-binding domain"/>
    <property type="match status" value="1"/>
</dbReference>
<gene>
    <name evidence="14" type="ORF">STCU_03200</name>
</gene>
<dbReference type="PRINTS" id="PR01550">
    <property type="entry name" value="TOP6AFAMILY"/>
</dbReference>
<dbReference type="PROSITE" id="PS52041">
    <property type="entry name" value="TOPO_IIB"/>
    <property type="match status" value="1"/>
</dbReference>
<keyword evidence="5" id="KW-0479">Metal-binding</keyword>
<evidence type="ECO:0000256" key="10">
    <source>
        <dbReference type="PROSITE-ProRule" id="PRU01385"/>
    </source>
</evidence>
<keyword evidence="8 10" id="KW-0238">DNA-binding</keyword>
<keyword evidence="6" id="KW-0460">Magnesium</keyword>
<evidence type="ECO:0000256" key="4">
    <source>
        <dbReference type="ARBA" id="ARBA00012895"/>
    </source>
</evidence>
<dbReference type="GO" id="GO:0000706">
    <property type="term" value="P:meiotic DNA double-strand break processing"/>
    <property type="evidence" value="ECO:0007669"/>
    <property type="project" value="TreeGrafter"/>
</dbReference>
<dbReference type="OrthoDB" id="5377392at2759"/>
<proteinExistence type="inferred from homology"/>
<comment type="cofactor">
    <cofactor evidence="2">
        <name>Mg(2+)</name>
        <dbReference type="ChEBI" id="CHEBI:18420"/>
    </cofactor>
</comment>
<dbReference type="PANTHER" id="PTHR10848">
    <property type="entry name" value="MEIOTIC RECOMBINATION PROTEIN SPO11"/>
    <property type="match status" value="1"/>
</dbReference>
<dbReference type="GO" id="GO:0007131">
    <property type="term" value="P:reciprocal meiotic recombination"/>
    <property type="evidence" value="ECO:0007669"/>
    <property type="project" value="TreeGrafter"/>
</dbReference>
<evidence type="ECO:0000313" key="15">
    <source>
        <dbReference type="Proteomes" id="UP000015354"/>
    </source>
</evidence>
<feature type="domain" description="Spo11/DNA topoisomerase VI subunit A N-terminal" evidence="12">
    <location>
        <begin position="112"/>
        <end position="167"/>
    </location>
</feature>
<keyword evidence="7 10" id="KW-0799">Topoisomerase</keyword>
<dbReference type="GO" id="GO:0046872">
    <property type="term" value="F:metal ion binding"/>
    <property type="evidence" value="ECO:0007669"/>
    <property type="project" value="UniProtKB-KW"/>
</dbReference>
<evidence type="ECO:0000256" key="1">
    <source>
        <dbReference type="ARBA" id="ARBA00000185"/>
    </source>
</evidence>
<dbReference type="Gene3D" id="3.40.1360.10">
    <property type="match status" value="1"/>
</dbReference>
<dbReference type="EC" id="5.6.2.2" evidence="4"/>
<dbReference type="InterPro" id="IPR002815">
    <property type="entry name" value="Spo11/TopoVI_A"/>
</dbReference>
<keyword evidence="15" id="KW-1185">Reference proteome</keyword>
<sequence length="452" mass="49561">MSVSFAQTRGAGSTPAPNTSGVCRRATTAALARGASSDDGALELNHFVDSSLVDYRISDIHDEALRRMEIHLLRLLHRFNSTLTEASPRSARTKDAATGGGCAQLRRLRDQMMVLQLLHKNVQEGSISTQRDIYYHLVRCVRNQDVVNAVVQQLVEQLQLPRQALGVVAGSRGCVGGTLTYRGVHLRALGPGAGGHEGSAEGAPIPSTEEEVRVCALERAPSMAAASGGPFCILPQTRFILVIEKHAVFYRLMAERLYGRVPCVLVTSHGFPTHTARLLLHNLHAAAPHLPVVGLVDYNPSGLAILLQFKWGQTGMRENTFTSVPALRWLGVRAAQLPLHRRAEEGAALALPRGMPHKPFTERDAALLTTLAKRMEATWQEQQHRTVHTAAEDLGKWLAEVTTMHQCKIKVELEALYSDTYQHPQKGETASGPSSSVFSAWVCQHLLRRDFI</sequence>
<accession>S9W774</accession>
<evidence type="ECO:0000256" key="11">
    <source>
        <dbReference type="SAM" id="MobiDB-lite"/>
    </source>
</evidence>
<keyword evidence="9 10" id="KW-0413">Isomerase</keyword>
<evidence type="ECO:0000256" key="9">
    <source>
        <dbReference type="ARBA" id="ARBA00023235"/>
    </source>
</evidence>
<dbReference type="Pfam" id="PF21180">
    <property type="entry name" value="TOP6A-Spo11_Toprim"/>
    <property type="match status" value="1"/>
</dbReference>
<dbReference type="SUPFAM" id="SSF56726">
    <property type="entry name" value="DNA topoisomerase IV, alpha subunit"/>
    <property type="match status" value="1"/>
</dbReference>
<comment type="similarity">
    <text evidence="3 10">Belongs to the TOP6A family.</text>
</comment>
<dbReference type="GO" id="GO:0042138">
    <property type="term" value="P:meiotic DNA double-strand break formation"/>
    <property type="evidence" value="ECO:0007669"/>
    <property type="project" value="TreeGrafter"/>
</dbReference>
<organism evidence="14 15">
    <name type="scientific">Strigomonas culicis</name>
    <dbReference type="NCBI Taxonomy" id="28005"/>
    <lineage>
        <taxon>Eukaryota</taxon>
        <taxon>Discoba</taxon>
        <taxon>Euglenozoa</taxon>
        <taxon>Kinetoplastea</taxon>
        <taxon>Metakinetoplastina</taxon>
        <taxon>Trypanosomatida</taxon>
        <taxon>Trypanosomatidae</taxon>
        <taxon>Strigomonadinae</taxon>
        <taxon>Strigomonas</taxon>
    </lineage>
</organism>
<feature type="region of interest" description="Disordered" evidence="11">
    <location>
        <begin position="1"/>
        <end position="21"/>
    </location>
</feature>